<gene>
    <name evidence="1" type="ORF">DN820_14960</name>
</gene>
<reference evidence="1 2" key="1">
    <citation type="journal article" date="2017" name="Eur. J. Clin. Microbiol. Infect. Dis.">
        <title>Uncommonly isolated clinical Pseudomonas: identification and phylogenetic assignation.</title>
        <authorList>
            <person name="Mulet M."/>
            <person name="Gomila M."/>
            <person name="Ramirez A."/>
            <person name="Cardew S."/>
            <person name="Moore E.R."/>
            <person name="Lalucat J."/>
            <person name="Garcia-Valdes E."/>
        </authorList>
    </citation>
    <scope>NUCLEOTIDE SEQUENCE [LARGE SCALE GENOMIC DNA]</scope>
    <source>
        <strain evidence="1 2">SD129</strain>
    </source>
</reference>
<comment type="caution">
    <text evidence="1">The sequence shown here is derived from an EMBL/GenBank/DDBJ whole genome shotgun (WGS) entry which is preliminary data.</text>
</comment>
<dbReference type="AlphaFoldDB" id="A0A5R9QC80"/>
<keyword evidence="2" id="KW-1185">Reference proteome</keyword>
<evidence type="ECO:0000313" key="1">
    <source>
        <dbReference type="EMBL" id="TLX62734.1"/>
    </source>
</evidence>
<dbReference type="RefSeq" id="WP_138412131.1">
    <property type="nucleotide sequence ID" value="NZ_QLAG01000018.1"/>
</dbReference>
<dbReference type="EMBL" id="QLAG01000018">
    <property type="protein sequence ID" value="TLX62734.1"/>
    <property type="molecule type" value="Genomic_DNA"/>
</dbReference>
<evidence type="ECO:0000313" key="2">
    <source>
        <dbReference type="Proteomes" id="UP000306753"/>
    </source>
</evidence>
<organism evidence="1 2">
    <name type="scientific">Stutzerimonas nosocomialis</name>
    <dbReference type="NCBI Taxonomy" id="1056496"/>
    <lineage>
        <taxon>Bacteria</taxon>
        <taxon>Pseudomonadati</taxon>
        <taxon>Pseudomonadota</taxon>
        <taxon>Gammaproteobacteria</taxon>
        <taxon>Pseudomonadales</taxon>
        <taxon>Pseudomonadaceae</taxon>
        <taxon>Stutzerimonas</taxon>
    </lineage>
</organism>
<dbReference type="InterPro" id="IPR021430">
    <property type="entry name" value="DUF3079"/>
</dbReference>
<proteinExistence type="predicted"/>
<accession>A0A5R9QC80</accession>
<dbReference type="Pfam" id="PF11278">
    <property type="entry name" value="DUF3079"/>
    <property type="match status" value="1"/>
</dbReference>
<name>A0A5R9QC80_9GAMM</name>
<protein>
    <submittedName>
        <fullName evidence="1">DUF3079 domain-containing protein</fullName>
    </submittedName>
</protein>
<dbReference type="Proteomes" id="UP000306753">
    <property type="component" value="Unassembled WGS sequence"/>
</dbReference>
<sequence length="66" mass="7437">MAKKFPLNPKHPERICWGCDRYCPANDLACGNGAGRTEHPCESFGEDWHIAWGFEPDKPAEPPEEP</sequence>